<keyword evidence="3" id="KW-1185">Reference proteome</keyword>
<proteinExistence type="predicted"/>
<dbReference type="EMBL" id="JAVRHS010000001">
    <property type="protein sequence ID" value="MDT0574643.1"/>
    <property type="molecule type" value="Genomic_DNA"/>
</dbReference>
<organism evidence="2 3">
    <name type="scientific">Croceicoccus esteveae</name>
    <dbReference type="NCBI Taxonomy" id="3075597"/>
    <lineage>
        <taxon>Bacteria</taxon>
        <taxon>Pseudomonadati</taxon>
        <taxon>Pseudomonadota</taxon>
        <taxon>Alphaproteobacteria</taxon>
        <taxon>Sphingomonadales</taxon>
        <taxon>Erythrobacteraceae</taxon>
        <taxon>Croceicoccus</taxon>
    </lineage>
</organism>
<evidence type="ECO:0000256" key="1">
    <source>
        <dbReference type="SAM" id="Phobius"/>
    </source>
</evidence>
<comment type="caution">
    <text evidence="2">The sequence shown here is derived from an EMBL/GenBank/DDBJ whole genome shotgun (WGS) entry which is preliminary data.</text>
</comment>
<dbReference type="Proteomes" id="UP001259803">
    <property type="component" value="Unassembled WGS sequence"/>
</dbReference>
<dbReference type="RefSeq" id="WP_311339217.1">
    <property type="nucleotide sequence ID" value="NZ_JAVRHS010000001.1"/>
</dbReference>
<name>A0ABU2ZDH2_9SPHN</name>
<sequence length="71" mass="7759">MSDPAASRFLAIQMVRIAGVSLTVYALLVLRSRAPWPASVPVWFAAILLLTGLLGAFIAPQLLARRWRSNP</sequence>
<evidence type="ECO:0000313" key="2">
    <source>
        <dbReference type="EMBL" id="MDT0574643.1"/>
    </source>
</evidence>
<evidence type="ECO:0000313" key="3">
    <source>
        <dbReference type="Proteomes" id="UP001259803"/>
    </source>
</evidence>
<keyword evidence="1" id="KW-0812">Transmembrane</keyword>
<keyword evidence="1" id="KW-0472">Membrane</keyword>
<reference evidence="2 3" key="1">
    <citation type="submission" date="2023-09" db="EMBL/GenBank/DDBJ databases">
        <authorList>
            <person name="Rey-Velasco X."/>
        </authorList>
    </citation>
    <scope>NUCLEOTIDE SEQUENCE [LARGE SCALE GENOMIC DNA]</scope>
    <source>
        <strain evidence="2 3">F390</strain>
    </source>
</reference>
<gene>
    <name evidence="2" type="ORF">RM533_00430</name>
</gene>
<feature type="transmembrane region" description="Helical" evidence="1">
    <location>
        <begin position="9"/>
        <end position="30"/>
    </location>
</feature>
<feature type="transmembrane region" description="Helical" evidence="1">
    <location>
        <begin position="42"/>
        <end position="64"/>
    </location>
</feature>
<accession>A0ABU2ZDH2</accession>
<keyword evidence="1" id="KW-1133">Transmembrane helix</keyword>
<protein>
    <submittedName>
        <fullName evidence="2">Uncharacterized protein</fullName>
    </submittedName>
</protein>